<proteinExistence type="predicted"/>
<feature type="non-terminal residue" evidence="1">
    <location>
        <position position="56"/>
    </location>
</feature>
<reference evidence="1" key="1">
    <citation type="journal article" date="2015" name="Nature">
        <title>Complex archaea that bridge the gap between prokaryotes and eukaryotes.</title>
        <authorList>
            <person name="Spang A."/>
            <person name="Saw J.H."/>
            <person name="Jorgensen S.L."/>
            <person name="Zaremba-Niedzwiedzka K."/>
            <person name="Martijn J."/>
            <person name="Lind A.E."/>
            <person name="van Eijk R."/>
            <person name="Schleper C."/>
            <person name="Guy L."/>
            <person name="Ettema T.J."/>
        </authorList>
    </citation>
    <scope>NUCLEOTIDE SEQUENCE</scope>
</reference>
<protein>
    <submittedName>
        <fullName evidence="1">Uncharacterized protein</fullName>
    </submittedName>
</protein>
<dbReference type="AlphaFoldDB" id="A0A0F9J5S9"/>
<organism evidence="1">
    <name type="scientific">marine sediment metagenome</name>
    <dbReference type="NCBI Taxonomy" id="412755"/>
    <lineage>
        <taxon>unclassified sequences</taxon>
        <taxon>metagenomes</taxon>
        <taxon>ecological metagenomes</taxon>
    </lineage>
</organism>
<sequence length="56" mass="6480">MSMVKDWNEFIEFMNTVKEPAVFSNIAVDNMIEVYKIAKSQGYFSFEPNIKKAAIN</sequence>
<comment type="caution">
    <text evidence="1">The sequence shown here is derived from an EMBL/GenBank/DDBJ whole genome shotgun (WGS) entry which is preliminary data.</text>
</comment>
<name>A0A0F9J5S9_9ZZZZ</name>
<evidence type="ECO:0000313" key="1">
    <source>
        <dbReference type="EMBL" id="KKM64878.1"/>
    </source>
</evidence>
<gene>
    <name evidence="1" type="ORF">LCGC14_1497010</name>
</gene>
<accession>A0A0F9J5S9</accession>
<dbReference type="EMBL" id="LAZR01010819">
    <property type="protein sequence ID" value="KKM64878.1"/>
    <property type="molecule type" value="Genomic_DNA"/>
</dbReference>